<keyword evidence="1" id="KW-0812">Transmembrane</keyword>
<feature type="transmembrane region" description="Helical" evidence="1">
    <location>
        <begin position="60"/>
        <end position="83"/>
    </location>
</feature>
<protein>
    <submittedName>
        <fullName evidence="2">Uncharacterized protein</fullName>
    </submittedName>
</protein>
<dbReference type="EMBL" id="RQXX01000015">
    <property type="protein sequence ID" value="RVV96506.1"/>
    <property type="molecule type" value="Genomic_DNA"/>
</dbReference>
<evidence type="ECO:0000256" key="1">
    <source>
        <dbReference type="SAM" id="Phobius"/>
    </source>
</evidence>
<keyword evidence="1" id="KW-1133">Transmembrane helix</keyword>
<dbReference type="RefSeq" id="WP_127908096.1">
    <property type="nucleotide sequence ID" value="NZ_RQXX01000015.1"/>
</dbReference>
<keyword evidence="3" id="KW-1185">Reference proteome</keyword>
<comment type="caution">
    <text evidence="2">The sequence shown here is derived from an EMBL/GenBank/DDBJ whole genome shotgun (WGS) entry which is preliminary data.</text>
</comment>
<name>A0A438ACU6_9RHOB</name>
<evidence type="ECO:0000313" key="3">
    <source>
        <dbReference type="Proteomes" id="UP000285908"/>
    </source>
</evidence>
<evidence type="ECO:0000313" key="2">
    <source>
        <dbReference type="EMBL" id="RVV96506.1"/>
    </source>
</evidence>
<organism evidence="2 3">
    <name type="scientific">Mesobaculum littorinae</name>
    <dbReference type="NCBI Taxonomy" id="2486419"/>
    <lineage>
        <taxon>Bacteria</taxon>
        <taxon>Pseudomonadati</taxon>
        <taxon>Pseudomonadota</taxon>
        <taxon>Alphaproteobacteria</taxon>
        <taxon>Rhodobacterales</taxon>
        <taxon>Roseobacteraceae</taxon>
        <taxon>Mesobaculum</taxon>
    </lineage>
</organism>
<dbReference type="Proteomes" id="UP000285908">
    <property type="component" value="Unassembled WGS sequence"/>
</dbReference>
<dbReference type="AlphaFoldDB" id="A0A438ACU6"/>
<gene>
    <name evidence="2" type="ORF">EKE94_18400</name>
</gene>
<keyword evidence="1" id="KW-0472">Membrane</keyword>
<reference evidence="2 3" key="1">
    <citation type="submission" date="2018-11" db="EMBL/GenBank/DDBJ databases">
        <title>Mesobaculum littorinae gen. nov., sp. nov., isolated from Littorina scabra that represents a novel genus of the order Rhodobacteraceae.</title>
        <authorList>
            <person name="Li F."/>
        </authorList>
    </citation>
    <scope>NUCLEOTIDE SEQUENCE [LARGE SCALE GENOMIC DNA]</scope>
    <source>
        <strain evidence="2 3">M0103</strain>
    </source>
</reference>
<proteinExistence type="predicted"/>
<sequence>MSRDACPIAYSTFTWDIGDRERFGDKIMSRVVRKIVGIVLIALTVFAIPLSFIAGNPAALGVGFGGLLFGVLLVGLAQIIALLEEISENTRHRGG</sequence>
<feature type="transmembrane region" description="Helical" evidence="1">
    <location>
        <begin position="35"/>
        <end position="54"/>
    </location>
</feature>
<accession>A0A438ACU6</accession>